<feature type="domain" description="Bacteriophage T5 Orf172 DNA-binding" evidence="2">
    <location>
        <begin position="165"/>
        <end position="255"/>
    </location>
</feature>
<reference evidence="3" key="2">
    <citation type="submission" date="2023-05" db="EMBL/GenBank/DDBJ databases">
        <authorList>
            <consortium name="Lawrence Berkeley National Laboratory"/>
            <person name="Steindorff A."/>
            <person name="Hensen N."/>
            <person name="Bonometti L."/>
            <person name="Westerberg I."/>
            <person name="Brannstrom I.O."/>
            <person name="Guillou S."/>
            <person name="Cros-Aarteil S."/>
            <person name="Calhoun S."/>
            <person name="Haridas S."/>
            <person name="Kuo A."/>
            <person name="Mondo S."/>
            <person name="Pangilinan J."/>
            <person name="Riley R."/>
            <person name="Labutti K."/>
            <person name="Andreopoulos B."/>
            <person name="Lipzen A."/>
            <person name="Chen C."/>
            <person name="Yanf M."/>
            <person name="Daum C."/>
            <person name="Ng V."/>
            <person name="Clum A."/>
            <person name="Ohm R."/>
            <person name="Martin F."/>
            <person name="Silar P."/>
            <person name="Natvig D."/>
            <person name="Lalanne C."/>
            <person name="Gautier V."/>
            <person name="Ament-Velasquez S.L."/>
            <person name="Kruys A."/>
            <person name="Hutchinson M.I."/>
            <person name="Powell A.J."/>
            <person name="Barry K."/>
            <person name="Miller A.N."/>
            <person name="Grigoriev I.V."/>
            <person name="Debuchy R."/>
            <person name="Gladieux P."/>
            <person name="Thoren M.H."/>
            <person name="Johannesson H."/>
        </authorList>
    </citation>
    <scope>NUCLEOTIDE SEQUENCE</scope>
    <source>
        <strain evidence="3">CBS 103.79</strain>
    </source>
</reference>
<dbReference type="PANTHER" id="PTHR28094:SF1">
    <property type="entry name" value="MEIOTICALLY UP-REGULATED GENE 113 PROTEIN"/>
    <property type="match status" value="1"/>
</dbReference>
<dbReference type="InterPro" id="IPR018306">
    <property type="entry name" value="Phage_T5_Orf172_DNA-bd"/>
</dbReference>
<accession>A0AAN6ML21</accession>
<evidence type="ECO:0000259" key="2">
    <source>
        <dbReference type="SMART" id="SM00974"/>
    </source>
</evidence>
<keyword evidence="4" id="KW-1185">Reference proteome</keyword>
<dbReference type="InterPro" id="IPR053006">
    <property type="entry name" value="Meiosis_regulatory"/>
</dbReference>
<reference evidence="3" key="1">
    <citation type="journal article" date="2023" name="Mol. Phylogenet. Evol.">
        <title>Genome-scale phylogeny and comparative genomics of the fungal order Sordariales.</title>
        <authorList>
            <person name="Hensen N."/>
            <person name="Bonometti L."/>
            <person name="Westerberg I."/>
            <person name="Brannstrom I.O."/>
            <person name="Guillou S."/>
            <person name="Cros-Aarteil S."/>
            <person name="Calhoun S."/>
            <person name="Haridas S."/>
            <person name="Kuo A."/>
            <person name="Mondo S."/>
            <person name="Pangilinan J."/>
            <person name="Riley R."/>
            <person name="LaButti K."/>
            <person name="Andreopoulos B."/>
            <person name="Lipzen A."/>
            <person name="Chen C."/>
            <person name="Yan M."/>
            <person name="Daum C."/>
            <person name="Ng V."/>
            <person name="Clum A."/>
            <person name="Steindorff A."/>
            <person name="Ohm R.A."/>
            <person name="Martin F."/>
            <person name="Silar P."/>
            <person name="Natvig D.O."/>
            <person name="Lalanne C."/>
            <person name="Gautier V."/>
            <person name="Ament-Velasquez S.L."/>
            <person name="Kruys A."/>
            <person name="Hutchinson M.I."/>
            <person name="Powell A.J."/>
            <person name="Barry K."/>
            <person name="Miller A.N."/>
            <person name="Grigoriev I.V."/>
            <person name="Debuchy R."/>
            <person name="Gladieux P."/>
            <person name="Hiltunen Thoren M."/>
            <person name="Johannesson H."/>
        </authorList>
    </citation>
    <scope>NUCLEOTIDE SEQUENCE</scope>
    <source>
        <strain evidence="3">CBS 103.79</strain>
    </source>
</reference>
<proteinExistence type="predicted"/>
<organism evidence="3 4">
    <name type="scientific">Staphylotrichum tortipilum</name>
    <dbReference type="NCBI Taxonomy" id="2831512"/>
    <lineage>
        <taxon>Eukaryota</taxon>
        <taxon>Fungi</taxon>
        <taxon>Dikarya</taxon>
        <taxon>Ascomycota</taxon>
        <taxon>Pezizomycotina</taxon>
        <taxon>Sordariomycetes</taxon>
        <taxon>Sordariomycetidae</taxon>
        <taxon>Sordariales</taxon>
        <taxon>Chaetomiaceae</taxon>
        <taxon>Staphylotrichum</taxon>
    </lineage>
</organism>
<dbReference type="AlphaFoldDB" id="A0AAN6ML21"/>
<dbReference type="PANTHER" id="PTHR28094">
    <property type="entry name" value="MEIOTICALLY UP-REGULATED GENE 113 PROTEIN"/>
    <property type="match status" value="1"/>
</dbReference>
<protein>
    <submittedName>
        <fullName evidence="3">T5orf172 domain-containing protein</fullName>
    </submittedName>
</protein>
<evidence type="ECO:0000313" key="4">
    <source>
        <dbReference type="Proteomes" id="UP001303889"/>
    </source>
</evidence>
<dbReference type="Proteomes" id="UP001303889">
    <property type="component" value="Unassembled WGS sequence"/>
</dbReference>
<name>A0AAN6ML21_9PEZI</name>
<dbReference type="Pfam" id="PF10544">
    <property type="entry name" value="T5orf172"/>
    <property type="match status" value="1"/>
</dbReference>
<dbReference type="EMBL" id="MU855528">
    <property type="protein sequence ID" value="KAK3902173.1"/>
    <property type="molecule type" value="Genomic_DNA"/>
</dbReference>
<feature type="compositionally biased region" description="Polar residues" evidence="1">
    <location>
        <begin position="1"/>
        <end position="11"/>
    </location>
</feature>
<evidence type="ECO:0000313" key="3">
    <source>
        <dbReference type="EMBL" id="KAK3902173.1"/>
    </source>
</evidence>
<dbReference type="SMART" id="SM00974">
    <property type="entry name" value="T5orf172"/>
    <property type="match status" value="1"/>
</dbReference>
<sequence length="283" mass="32052">MSEHSNSQRLNTPLAGRKRRRISNSLRQPEQTALCQDQLSSELSSPPHNSTPTSRPATSPRSSKTVGSRDAPIEVPSSGDDSPCALRAERRRQSVSRSTSTKSGRPRSALYAPHRSPETWSVSGPLPFRVQTPPPNSDTAIEALIRQSPKAREGKASVYVITATHNGTPIVKIGFTTSIDRRIKQLRQTCRCIKFHHLTTNPYPPLINLYYGTVEKLAHTELQHLQYNFDCTCKTRHTEYFTVDAETARHIVQRWTRFCEARPWEAAETGQKLELKDQWRDRL</sequence>
<evidence type="ECO:0000256" key="1">
    <source>
        <dbReference type="SAM" id="MobiDB-lite"/>
    </source>
</evidence>
<feature type="compositionally biased region" description="Low complexity" evidence="1">
    <location>
        <begin position="50"/>
        <end position="63"/>
    </location>
</feature>
<feature type="region of interest" description="Disordered" evidence="1">
    <location>
        <begin position="1"/>
        <end position="126"/>
    </location>
</feature>
<gene>
    <name evidence="3" type="ORF">C8A05DRAFT_15729</name>
</gene>
<comment type="caution">
    <text evidence="3">The sequence shown here is derived from an EMBL/GenBank/DDBJ whole genome shotgun (WGS) entry which is preliminary data.</text>
</comment>
<feature type="non-terminal residue" evidence="3">
    <location>
        <position position="283"/>
    </location>
</feature>
<feature type="compositionally biased region" description="Polar residues" evidence="1">
    <location>
        <begin position="23"/>
        <end position="48"/>
    </location>
</feature>